<evidence type="ECO:0000313" key="9">
    <source>
        <dbReference type="EMBL" id="KIO46409.1"/>
    </source>
</evidence>
<evidence type="ECO:0000256" key="5">
    <source>
        <dbReference type="ARBA" id="ARBA00023237"/>
    </source>
</evidence>
<keyword evidence="11" id="KW-1185">Reference proteome</keyword>
<dbReference type="GO" id="GO:0009279">
    <property type="term" value="C:cell outer membrane"/>
    <property type="evidence" value="ECO:0007669"/>
    <property type="project" value="UniProtKB-SubCell"/>
</dbReference>
<evidence type="ECO:0000256" key="4">
    <source>
        <dbReference type="ARBA" id="ARBA00023136"/>
    </source>
</evidence>
<organism evidence="8 11">
    <name type="scientific">Sanguibacteroides justesenii</name>
    <dbReference type="NCBI Taxonomy" id="1547597"/>
    <lineage>
        <taxon>Bacteria</taxon>
        <taxon>Pseudomonadati</taxon>
        <taxon>Bacteroidota</taxon>
        <taxon>Bacteroidia</taxon>
        <taxon>Bacteroidales</taxon>
        <taxon>Porphyromonadaceae</taxon>
        <taxon>Sanguibacteroides</taxon>
    </lineage>
</organism>
<feature type="domain" description="RagB/SusD" evidence="6">
    <location>
        <begin position="323"/>
        <end position="491"/>
    </location>
</feature>
<reference evidence="9 10" key="2">
    <citation type="submission" date="2014-07" db="EMBL/GenBank/DDBJ databases">
        <title>Porphyromonadaceae bacterium OUH 334697 = ATCC BAA-2682 = DSM 28341 draft genome.</title>
        <authorList>
            <person name="Sydenham T.V."/>
            <person name="Hasman H."/>
            <person name="Justesen U.S."/>
        </authorList>
    </citation>
    <scope>NUCLEOTIDE SEQUENCE [LARGE SCALE GENOMIC DNA]</scope>
    <source>
        <strain evidence="9 10">OUH 334697</strain>
    </source>
</reference>
<dbReference type="EMBL" id="JPIT01000015">
    <property type="protein sequence ID" value="KIO46409.1"/>
    <property type="molecule type" value="Genomic_DNA"/>
</dbReference>
<dbReference type="EMBL" id="JPIU01000038">
    <property type="protein sequence ID" value="KIO44680.1"/>
    <property type="molecule type" value="Genomic_DNA"/>
</dbReference>
<dbReference type="RefSeq" id="WP_041502697.1">
    <property type="nucleotide sequence ID" value="NZ_JPIT01000015.1"/>
</dbReference>
<dbReference type="InterPro" id="IPR033985">
    <property type="entry name" value="SusD-like_N"/>
</dbReference>
<evidence type="ECO:0000313" key="10">
    <source>
        <dbReference type="Proteomes" id="UP000031937"/>
    </source>
</evidence>
<dbReference type="PROSITE" id="PS51257">
    <property type="entry name" value="PROKAR_LIPOPROTEIN"/>
    <property type="match status" value="1"/>
</dbReference>
<dbReference type="Gene3D" id="1.25.40.390">
    <property type="match status" value="1"/>
</dbReference>
<dbReference type="InterPro" id="IPR011990">
    <property type="entry name" value="TPR-like_helical_dom_sf"/>
</dbReference>
<dbReference type="AlphaFoldDB" id="A0A0C3R522"/>
<dbReference type="Pfam" id="PF14322">
    <property type="entry name" value="SusD-like_3"/>
    <property type="match status" value="1"/>
</dbReference>
<dbReference type="Proteomes" id="UP000031980">
    <property type="component" value="Unassembled WGS sequence"/>
</dbReference>
<dbReference type="Pfam" id="PF07980">
    <property type="entry name" value="SusD_RagB"/>
    <property type="match status" value="1"/>
</dbReference>
<evidence type="ECO:0000313" key="11">
    <source>
        <dbReference type="Proteomes" id="UP000031980"/>
    </source>
</evidence>
<evidence type="ECO:0000313" key="8">
    <source>
        <dbReference type="EMBL" id="KIO44680.1"/>
    </source>
</evidence>
<keyword evidence="3" id="KW-0732">Signal</keyword>
<proteinExistence type="inferred from homology"/>
<dbReference type="InterPro" id="IPR012944">
    <property type="entry name" value="SusD_RagB_dom"/>
</dbReference>
<comment type="similarity">
    <text evidence="2">Belongs to the SusD family.</text>
</comment>
<feature type="domain" description="SusD-like N-terminal" evidence="7">
    <location>
        <begin position="97"/>
        <end position="249"/>
    </location>
</feature>
<keyword evidence="5" id="KW-0998">Cell outer membrane</keyword>
<comment type="subcellular location">
    <subcellularLocation>
        <location evidence="1">Cell outer membrane</location>
    </subcellularLocation>
</comment>
<protein>
    <submittedName>
        <fullName evidence="8">Uncharacterized protein</fullName>
    </submittedName>
</protein>
<dbReference type="Proteomes" id="UP000031937">
    <property type="component" value="Unassembled WGS sequence"/>
</dbReference>
<name>A0A0C3R522_9PORP</name>
<accession>A0A0C3R522</accession>
<dbReference type="OrthoDB" id="1147023at2"/>
<evidence type="ECO:0000259" key="6">
    <source>
        <dbReference type="Pfam" id="PF07980"/>
    </source>
</evidence>
<reference evidence="8 11" key="1">
    <citation type="submission" date="2014-07" db="EMBL/GenBank/DDBJ databases">
        <title>Porphyromonadaceae bacterium OUH 308042 = ATCC BAA-2681 = DSM 28342 draft genome.</title>
        <authorList>
            <person name="Sydenham T.V."/>
            <person name="Hasman H."/>
            <person name="Justensen U.S."/>
        </authorList>
    </citation>
    <scope>NUCLEOTIDE SEQUENCE [LARGE SCALE GENOMIC DNA]</scope>
    <source>
        <strain evidence="8 11">OUH 308042</strain>
    </source>
</reference>
<gene>
    <name evidence="8" type="ORF">BA92_06480</name>
    <name evidence="9" type="ORF">IE90_04575</name>
</gene>
<evidence type="ECO:0000259" key="7">
    <source>
        <dbReference type="Pfam" id="PF14322"/>
    </source>
</evidence>
<comment type="caution">
    <text evidence="8">The sequence shown here is derived from an EMBL/GenBank/DDBJ whole genome shotgun (WGS) entry which is preliminary data.</text>
</comment>
<dbReference type="SUPFAM" id="SSF48452">
    <property type="entry name" value="TPR-like"/>
    <property type="match status" value="1"/>
</dbReference>
<keyword evidence="4" id="KW-0472">Membrane</keyword>
<sequence>MKVRYIIGILLLITTSCSDFLEEYSQDTAYVRGYEDLDQLLLGDGYMEVVASSQLGDERVSSFYYPYIHFMSDETQECIWATLDYGRTSREAIFGYYTWQRRVGMNVEGTARNAEDRDWDRLYKHINIANMVIKAIDKEGADSDAGRQAIQRIKGEAHFLRAAYYFTLVNLYGKPYSKSTASSDPGVPLKLTDYVEDVKFNQRNSVESVYRQVIADLEIAETCLEGIPTKSIYRADISATNLLQSRVYLYMQDYKNARIYAQKVIDRKSDLVNLNTFNSTDNYFLSSKSVETIFSMGSNVIPNTVTGYTRDFIISEELYKEFEPYKENEDLRQTVFLERKGGNYISRKVKPGRTGRIDVSDNFLFRTSEAYLNLAEAAACGGDEATALTALNTLREKRMKREGYVKIALSGNELITFIRNERFRELCFEGHRWFDLRRYTVNEKLPYTKTIRHTFTYFEEDWDGTVPIRSTVYELKENDSAYTLPIPTEVVEFDGVKDNPREDRTVVEVINY</sequence>
<evidence type="ECO:0000256" key="2">
    <source>
        <dbReference type="ARBA" id="ARBA00006275"/>
    </source>
</evidence>
<evidence type="ECO:0000256" key="3">
    <source>
        <dbReference type="ARBA" id="ARBA00022729"/>
    </source>
</evidence>
<evidence type="ECO:0000256" key="1">
    <source>
        <dbReference type="ARBA" id="ARBA00004442"/>
    </source>
</evidence>
<dbReference type="CDD" id="cd08977">
    <property type="entry name" value="SusD"/>
    <property type="match status" value="1"/>
</dbReference>